<dbReference type="OrthoDB" id="3060947at2759"/>
<evidence type="ECO:0008006" key="5">
    <source>
        <dbReference type="Google" id="ProtNLM"/>
    </source>
</evidence>
<protein>
    <recommendedName>
        <fullName evidence="5">Extracellular membrane protein CFEM domain-containing protein</fullName>
    </recommendedName>
</protein>
<feature type="region of interest" description="Disordered" evidence="1">
    <location>
        <begin position="111"/>
        <end position="153"/>
    </location>
</feature>
<keyword evidence="4" id="KW-1185">Reference proteome</keyword>
<name>A0A8H7CE09_9AGAR</name>
<dbReference type="EMBL" id="JACAZI010000028">
    <property type="protein sequence ID" value="KAF7333745.1"/>
    <property type="molecule type" value="Genomic_DNA"/>
</dbReference>
<feature type="chain" id="PRO_5034219314" description="Extracellular membrane protein CFEM domain-containing protein" evidence="2">
    <location>
        <begin position="21"/>
        <end position="176"/>
    </location>
</feature>
<organism evidence="3 4">
    <name type="scientific">Mycena venus</name>
    <dbReference type="NCBI Taxonomy" id="2733690"/>
    <lineage>
        <taxon>Eukaryota</taxon>
        <taxon>Fungi</taxon>
        <taxon>Dikarya</taxon>
        <taxon>Basidiomycota</taxon>
        <taxon>Agaricomycotina</taxon>
        <taxon>Agaricomycetes</taxon>
        <taxon>Agaricomycetidae</taxon>
        <taxon>Agaricales</taxon>
        <taxon>Marasmiineae</taxon>
        <taxon>Mycenaceae</taxon>
        <taxon>Mycena</taxon>
    </lineage>
</organism>
<accession>A0A8H7CE09</accession>
<evidence type="ECO:0000256" key="2">
    <source>
        <dbReference type="SAM" id="SignalP"/>
    </source>
</evidence>
<dbReference type="AlphaFoldDB" id="A0A8H7CE09"/>
<dbReference type="Proteomes" id="UP000620124">
    <property type="component" value="Unassembled WGS sequence"/>
</dbReference>
<evidence type="ECO:0000313" key="4">
    <source>
        <dbReference type="Proteomes" id="UP000620124"/>
    </source>
</evidence>
<evidence type="ECO:0000313" key="3">
    <source>
        <dbReference type="EMBL" id="KAF7333745.1"/>
    </source>
</evidence>
<feature type="signal peptide" evidence="2">
    <location>
        <begin position="1"/>
        <end position="20"/>
    </location>
</feature>
<gene>
    <name evidence="3" type="ORF">MVEN_02331100</name>
</gene>
<proteinExistence type="predicted"/>
<reference evidence="3" key="1">
    <citation type="submission" date="2020-05" db="EMBL/GenBank/DDBJ databases">
        <title>Mycena genomes resolve the evolution of fungal bioluminescence.</title>
        <authorList>
            <person name="Tsai I.J."/>
        </authorList>
    </citation>
    <scope>NUCLEOTIDE SEQUENCE</scope>
    <source>
        <strain evidence="3">CCC161011</strain>
    </source>
</reference>
<comment type="caution">
    <text evidence="3">The sequence shown here is derived from an EMBL/GenBank/DDBJ whole genome shotgun (WGS) entry which is preliminary data.</text>
</comment>
<evidence type="ECO:0000256" key="1">
    <source>
        <dbReference type="SAM" id="MobiDB-lite"/>
    </source>
</evidence>
<sequence>MLAALPAVALFFSILKFVGAQDGGSSIPGLTEGQQTCLANCLFFGVPAATDCPQPQDSNDDPDLACFCSSKAFIANVTQCASTGCNICTTGGCNITASPLTDACGSNTTGSGSISNSASASRTTPGSGSSGSSTVSLSGSTSSPSGSGAPNSAQHFTSLQRATILVAVLVFLGLAM</sequence>
<keyword evidence="2" id="KW-0732">Signal</keyword>